<keyword evidence="2" id="KW-1185">Reference proteome</keyword>
<evidence type="ECO:0008006" key="3">
    <source>
        <dbReference type="Google" id="ProtNLM"/>
    </source>
</evidence>
<name>A0ABV2WVR0_9NOCA</name>
<organism evidence="1 2">
    <name type="scientific">Nocardia rhamnosiphila</name>
    <dbReference type="NCBI Taxonomy" id="426716"/>
    <lineage>
        <taxon>Bacteria</taxon>
        <taxon>Bacillati</taxon>
        <taxon>Actinomycetota</taxon>
        <taxon>Actinomycetes</taxon>
        <taxon>Mycobacteriales</taxon>
        <taxon>Nocardiaceae</taxon>
        <taxon>Nocardia</taxon>
    </lineage>
</organism>
<comment type="caution">
    <text evidence="1">The sequence shown here is derived from an EMBL/GenBank/DDBJ whole genome shotgun (WGS) entry which is preliminary data.</text>
</comment>
<evidence type="ECO:0000313" key="1">
    <source>
        <dbReference type="EMBL" id="MEU1954969.1"/>
    </source>
</evidence>
<evidence type="ECO:0000313" key="2">
    <source>
        <dbReference type="Proteomes" id="UP001550628"/>
    </source>
</evidence>
<dbReference type="EMBL" id="JBEYBF010000019">
    <property type="protein sequence ID" value="MEU1954969.1"/>
    <property type="molecule type" value="Genomic_DNA"/>
</dbReference>
<dbReference type="RefSeq" id="WP_356958943.1">
    <property type="nucleotide sequence ID" value="NZ_JBEYBD010000020.1"/>
</dbReference>
<proteinExistence type="predicted"/>
<protein>
    <recommendedName>
        <fullName evidence="3">Transcriptional regulator</fullName>
    </recommendedName>
</protein>
<accession>A0ABV2WVR0</accession>
<sequence>MEVRALRVAALRETQEEFAERAGYMLPTIKKWHRATWDKPVRGRSAEALDTMLRELDDEQRARFDAETAAVGGPIPRDAEVVGRPGMALGTYAWEVDSDVRRREFGKLATAVTASAVGWSCGDHIGAADAQRLLAAVDELYERDQQMGGGALVHFALEQLAHAKHTLDTASYDTAVGNAFASAAGHLAVLAGWLAYDSDLHQVARRCYADALALASEAGDEDLVAQTCLYAANQAIVLARSGQSSPHHALKLVDRARTLAHGRPPGRIHALIAGREASARGLLGDRIGFGRAVATAWREVEHAICYEPLEECPQLLRFVTPAEIRGLEARGYGEIGEIRKSIELLDASASEEAGTRNAVNDRAHAAVAHVRMGDIQSALTLGTAVLTELENVTSGRTLRVLDPIRTVNHPVAEEFRDRFASLDNATRKESA</sequence>
<gene>
    <name evidence="1" type="ORF">ABZ510_24265</name>
</gene>
<reference evidence="1 2" key="1">
    <citation type="submission" date="2024-06" db="EMBL/GenBank/DDBJ databases">
        <title>The Natural Products Discovery Center: Release of the First 8490 Sequenced Strains for Exploring Actinobacteria Biosynthetic Diversity.</title>
        <authorList>
            <person name="Kalkreuter E."/>
            <person name="Kautsar S.A."/>
            <person name="Yang D."/>
            <person name="Bader C.D."/>
            <person name="Teijaro C.N."/>
            <person name="Fluegel L."/>
            <person name="Davis C.M."/>
            <person name="Simpson J.R."/>
            <person name="Lauterbach L."/>
            <person name="Steele A.D."/>
            <person name="Gui C."/>
            <person name="Meng S."/>
            <person name="Li G."/>
            <person name="Viehrig K."/>
            <person name="Ye F."/>
            <person name="Su P."/>
            <person name="Kiefer A.F."/>
            <person name="Nichols A."/>
            <person name="Cepeda A.J."/>
            <person name="Yan W."/>
            <person name="Fan B."/>
            <person name="Jiang Y."/>
            <person name="Adhikari A."/>
            <person name="Zheng C.-J."/>
            <person name="Schuster L."/>
            <person name="Cowan T.M."/>
            <person name="Smanski M.J."/>
            <person name="Chevrette M.G."/>
            <person name="De Carvalho L.P.S."/>
            <person name="Shen B."/>
        </authorList>
    </citation>
    <scope>NUCLEOTIDE SEQUENCE [LARGE SCALE GENOMIC DNA]</scope>
    <source>
        <strain evidence="1 2">NPDC019708</strain>
    </source>
</reference>
<dbReference type="Proteomes" id="UP001550628">
    <property type="component" value="Unassembled WGS sequence"/>
</dbReference>